<dbReference type="GO" id="GO:0016717">
    <property type="term" value="F:oxidoreductase activity, acting on paired donors, with oxidation of a pair of donors resulting in the reduction of molecular oxygen to two molecules of water"/>
    <property type="evidence" value="ECO:0007669"/>
    <property type="project" value="InterPro"/>
</dbReference>
<dbReference type="STRING" id="758825.SAMN02982985_00235"/>
<evidence type="ECO:0000256" key="7">
    <source>
        <dbReference type="ARBA" id="ARBA00023004"/>
    </source>
</evidence>
<dbReference type="InterPro" id="IPR005804">
    <property type="entry name" value="FA_desaturase_dom"/>
</dbReference>
<keyword evidence="5 10" id="KW-1133">Transmembrane helix</keyword>
<evidence type="ECO:0000313" key="12">
    <source>
        <dbReference type="EMBL" id="SFL45676.1"/>
    </source>
</evidence>
<keyword evidence="13" id="KW-1185">Reference proteome</keyword>
<keyword evidence="9 10" id="KW-0472">Membrane</keyword>
<dbReference type="PRINTS" id="PR00075">
    <property type="entry name" value="FACDDSATRASE"/>
</dbReference>
<evidence type="ECO:0000256" key="3">
    <source>
        <dbReference type="ARBA" id="ARBA00022692"/>
    </source>
</evidence>
<gene>
    <name evidence="12" type="ORF">SAMN02982985_00235</name>
</gene>
<evidence type="ECO:0000256" key="10">
    <source>
        <dbReference type="SAM" id="Phobius"/>
    </source>
</evidence>
<feature type="transmembrane region" description="Helical" evidence="10">
    <location>
        <begin position="21"/>
        <end position="43"/>
    </location>
</feature>
<dbReference type="OrthoDB" id="19906at2"/>
<reference evidence="12 13" key="1">
    <citation type="submission" date="2016-10" db="EMBL/GenBank/DDBJ databases">
        <authorList>
            <person name="de Groot N.N."/>
        </authorList>
    </citation>
    <scope>NUCLEOTIDE SEQUENCE [LARGE SCALE GENOMIC DNA]</scope>
    <source>
        <strain evidence="12 13">ATCC 43154</strain>
    </source>
</reference>
<evidence type="ECO:0000256" key="4">
    <source>
        <dbReference type="ARBA" id="ARBA00022832"/>
    </source>
</evidence>
<evidence type="ECO:0000256" key="9">
    <source>
        <dbReference type="ARBA" id="ARBA00023136"/>
    </source>
</evidence>
<sequence>MEKMDTFKQLHQARLRRYDYVLGRLFVALPVIGLIAAVALLFADWRIGWLEILMCLGMYLFTMMGIEVGFHRCFAHRAFRATPGLEWVLAVAGSMGGHGPLIWWVTTHRRHHRFVDTADDPHTPNRNLDGLWKNLQSFLYGYVGWTIDTDVKLKEGWQQFGTDLYKNRILFKVHSNFAMIALAGILIPAVVGALVRQSVEGALMGLLWGGLVPVCITQHLFWMINAFGHRVGSRPFSNKLVGRSTNCWWLALPTFGQGWHNNHHADPAAASTQKTWWQLDPGAWLIRLFVLCGWAAKPNWR</sequence>
<evidence type="ECO:0000256" key="1">
    <source>
        <dbReference type="ARBA" id="ARBA00004141"/>
    </source>
</evidence>
<dbReference type="Pfam" id="PF00487">
    <property type="entry name" value="FA_desaturase"/>
    <property type="match status" value="1"/>
</dbReference>
<protein>
    <submittedName>
        <fullName evidence="12">Stearoyl-CoA desaturase (Delta-9 desaturase)</fullName>
    </submittedName>
</protein>
<evidence type="ECO:0000256" key="6">
    <source>
        <dbReference type="ARBA" id="ARBA00023002"/>
    </source>
</evidence>
<feature type="transmembrane region" description="Helical" evidence="10">
    <location>
        <begin position="176"/>
        <end position="195"/>
    </location>
</feature>
<feature type="transmembrane region" description="Helical" evidence="10">
    <location>
        <begin position="201"/>
        <end position="224"/>
    </location>
</feature>
<keyword evidence="8" id="KW-0443">Lipid metabolism</keyword>
<accession>A0A1I4HW88</accession>
<proteinExistence type="inferred from homology"/>
<feature type="transmembrane region" description="Helical" evidence="10">
    <location>
        <begin position="49"/>
        <end position="70"/>
    </location>
</feature>
<dbReference type="AlphaFoldDB" id="A0A1I4HW88"/>
<keyword evidence="7" id="KW-0408">Iron</keyword>
<evidence type="ECO:0000256" key="2">
    <source>
        <dbReference type="ARBA" id="ARBA00008749"/>
    </source>
</evidence>
<evidence type="ECO:0000256" key="8">
    <source>
        <dbReference type="ARBA" id="ARBA00023098"/>
    </source>
</evidence>
<keyword evidence="3 10" id="KW-0812">Transmembrane</keyword>
<evidence type="ECO:0000256" key="5">
    <source>
        <dbReference type="ARBA" id="ARBA00022989"/>
    </source>
</evidence>
<dbReference type="InterPro" id="IPR015876">
    <property type="entry name" value="Acyl-CoA_DS"/>
</dbReference>
<dbReference type="GO" id="GO:0006631">
    <property type="term" value="P:fatty acid metabolic process"/>
    <property type="evidence" value="ECO:0007669"/>
    <property type="project" value="UniProtKB-KW"/>
</dbReference>
<keyword evidence="4" id="KW-0276">Fatty acid metabolism</keyword>
<evidence type="ECO:0000313" key="13">
    <source>
        <dbReference type="Proteomes" id="UP000199470"/>
    </source>
</evidence>
<dbReference type="PANTHER" id="PTHR11351:SF3">
    <property type="entry name" value="BLL4393 PROTEIN"/>
    <property type="match status" value="1"/>
</dbReference>
<keyword evidence="6" id="KW-0560">Oxidoreductase</keyword>
<dbReference type="GO" id="GO:0016020">
    <property type="term" value="C:membrane"/>
    <property type="evidence" value="ECO:0007669"/>
    <property type="project" value="UniProtKB-SubCell"/>
</dbReference>
<comment type="subcellular location">
    <subcellularLocation>
        <location evidence="1">Membrane</location>
        <topology evidence="1">Multi-pass membrane protein</topology>
    </subcellularLocation>
</comment>
<dbReference type="RefSeq" id="WP_093382498.1">
    <property type="nucleotide sequence ID" value="NZ_FOTW01000004.1"/>
</dbReference>
<dbReference type="EMBL" id="FOTW01000004">
    <property type="protein sequence ID" value="SFL45676.1"/>
    <property type="molecule type" value="Genomic_DNA"/>
</dbReference>
<organism evidence="12 13">
    <name type="scientific">Rugamonas rubra</name>
    <dbReference type="NCBI Taxonomy" id="758825"/>
    <lineage>
        <taxon>Bacteria</taxon>
        <taxon>Pseudomonadati</taxon>
        <taxon>Pseudomonadota</taxon>
        <taxon>Betaproteobacteria</taxon>
        <taxon>Burkholderiales</taxon>
        <taxon>Oxalobacteraceae</taxon>
        <taxon>Telluria group</taxon>
        <taxon>Rugamonas</taxon>
    </lineage>
</organism>
<dbReference type="Proteomes" id="UP000199470">
    <property type="component" value="Unassembled WGS sequence"/>
</dbReference>
<evidence type="ECO:0000259" key="11">
    <source>
        <dbReference type="Pfam" id="PF00487"/>
    </source>
</evidence>
<feature type="domain" description="Fatty acid desaturase" evidence="11">
    <location>
        <begin position="48"/>
        <end position="283"/>
    </location>
</feature>
<dbReference type="PANTHER" id="PTHR11351">
    <property type="entry name" value="ACYL-COA DESATURASE"/>
    <property type="match status" value="1"/>
</dbReference>
<comment type="similarity">
    <text evidence="2">Belongs to the fatty acid desaturase type 2 family.</text>
</comment>
<name>A0A1I4HW88_9BURK</name>
<dbReference type="CDD" id="cd03505">
    <property type="entry name" value="Delta9-FADS-like"/>
    <property type="match status" value="1"/>
</dbReference>